<dbReference type="InterPro" id="IPR036047">
    <property type="entry name" value="F-box-like_dom_sf"/>
</dbReference>
<keyword evidence="3" id="KW-1185">Reference proteome</keyword>
<protein>
    <recommendedName>
        <fullName evidence="1">F-box domain-containing protein</fullName>
    </recommendedName>
</protein>
<evidence type="ECO:0000259" key="1">
    <source>
        <dbReference type="Pfam" id="PF00646"/>
    </source>
</evidence>
<dbReference type="Gene3D" id="1.20.1280.50">
    <property type="match status" value="1"/>
</dbReference>
<dbReference type="InterPro" id="IPR050796">
    <property type="entry name" value="SCF_F-box_component"/>
</dbReference>
<sequence length="115" mass="13415">MGKRRMRAKLPKIPDEVVFLEILPRLPVKALSRFKCVCKLWHATISDPKFRFSDQRQRVVFLSHPNTLRSKDDNNSFCELRSPWKEKALVRLLGSCNGLLLMSRASSVYLWNPDD</sequence>
<feature type="domain" description="F-box" evidence="1">
    <location>
        <begin position="13"/>
        <end position="52"/>
    </location>
</feature>
<dbReference type="PANTHER" id="PTHR31672:SF13">
    <property type="entry name" value="F-BOX PROTEIN CPR30-LIKE"/>
    <property type="match status" value="1"/>
</dbReference>
<dbReference type="InterPro" id="IPR001810">
    <property type="entry name" value="F-box_dom"/>
</dbReference>
<evidence type="ECO:0000313" key="3">
    <source>
        <dbReference type="Proteomes" id="UP001187471"/>
    </source>
</evidence>
<dbReference type="Proteomes" id="UP001187471">
    <property type="component" value="Unassembled WGS sequence"/>
</dbReference>
<proteinExistence type="predicted"/>
<name>A0AA88RTG1_9ASTE</name>
<dbReference type="EMBL" id="JAVXUO010001754">
    <property type="protein sequence ID" value="KAK2979435.1"/>
    <property type="molecule type" value="Genomic_DNA"/>
</dbReference>
<dbReference type="AlphaFoldDB" id="A0AA88RTG1"/>
<dbReference type="SUPFAM" id="SSF81383">
    <property type="entry name" value="F-box domain"/>
    <property type="match status" value="1"/>
</dbReference>
<organism evidence="2 3">
    <name type="scientific">Escallonia rubra</name>
    <dbReference type="NCBI Taxonomy" id="112253"/>
    <lineage>
        <taxon>Eukaryota</taxon>
        <taxon>Viridiplantae</taxon>
        <taxon>Streptophyta</taxon>
        <taxon>Embryophyta</taxon>
        <taxon>Tracheophyta</taxon>
        <taxon>Spermatophyta</taxon>
        <taxon>Magnoliopsida</taxon>
        <taxon>eudicotyledons</taxon>
        <taxon>Gunneridae</taxon>
        <taxon>Pentapetalae</taxon>
        <taxon>asterids</taxon>
        <taxon>campanulids</taxon>
        <taxon>Escalloniales</taxon>
        <taxon>Escalloniaceae</taxon>
        <taxon>Escallonia</taxon>
    </lineage>
</organism>
<dbReference type="PANTHER" id="PTHR31672">
    <property type="entry name" value="BNACNNG10540D PROTEIN"/>
    <property type="match status" value="1"/>
</dbReference>
<gene>
    <name evidence="2" type="ORF">RJ640_028993</name>
</gene>
<comment type="caution">
    <text evidence="2">The sequence shown here is derived from an EMBL/GenBank/DDBJ whole genome shotgun (WGS) entry which is preliminary data.</text>
</comment>
<accession>A0AA88RTG1</accession>
<evidence type="ECO:0000313" key="2">
    <source>
        <dbReference type="EMBL" id="KAK2979435.1"/>
    </source>
</evidence>
<dbReference type="Pfam" id="PF00646">
    <property type="entry name" value="F-box"/>
    <property type="match status" value="1"/>
</dbReference>
<reference evidence="2" key="1">
    <citation type="submission" date="2022-12" db="EMBL/GenBank/DDBJ databases">
        <title>Draft genome assemblies for two species of Escallonia (Escalloniales).</title>
        <authorList>
            <person name="Chanderbali A."/>
            <person name="Dervinis C."/>
            <person name="Anghel I."/>
            <person name="Soltis D."/>
            <person name="Soltis P."/>
            <person name="Zapata F."/>
        </authorList>
    </citation>
    <scope>NUCLEOTIDE SEQUENCE</scope>
    <source>
        <strain evidence="2">UCBG92.1500</strain>
        <tissue evidence="2">Leaf</tissue>
    </source>
</reference>